<dbReference type="Gene3D" id="3.50.50.60">
    <property type="entry name" value="FAD/NAD(P)-binding domain"/>
    <property type="match status" value="1"/>
</dbReference>
<name>A0A7J7P2Z4_9MAGN</name>
<dbReference type="InterPro" id="IPR036188">
    <property type="entry name" value="FAD/NAD-bd_sf"/>
</dbReference>
<dbReference type="Proteomes" id="UP000541444">
    <property type="component" value="Unassembled WGS sequence"/>
</dbReference>
<proteinExistence type="predicted"/>
<comment type="caution">
    <text evidence="4">The sequence shown here is derived from an EMBL/GenBank/DDBJ whole genome shotgun (WGS) entry which is preliminary data.</text>
</comment>
<dbReference type="SUPFAM" id="SSF51905">
    <property type="entry name" value="FAD/NAD(P)-binding domain"/>
    <property type="match status" value="1"/>
</dbReference>
<organism evidence="4 5">
    <name type="scientific">Kingdonia uniflora</name>
    <dbReference type="NCBI Taxonomy" id="39325"/>
    <lineage>
        <taxon>Eukaryota</taxon>
        <taxon>Viridiplantae</taxon>
        <taxon>Streptophyta</taxon>
        <taxon>Embryophyta</taxon>
        <taxon>Tracheophyta</taxon>
        <taxon>Spermatophyta</taxon>
        <taxon>Magnoliopsida</taxon>
        <taxon>Ranunculales</taxon>
        <taxon>Circaeasteraceae</taxon>
        <taxon>Kingdonia</taxon>
    </lineage>
</organism>
<evidence type="ECO:0008006" key="6">
    <source>
        <dbReference type="Google" id="ProtNLM"/>
    </source>
</evidence>
<evidence type="ECO:0000256" key="3">
    <source>
        <dbReference type="ARBA" id="ARBA00023002"/>
    </source>
</evidence>
<dbReference type="InterPro" id="IPR050346">
    <property type="entry name" value="FMO-like"/>
</dbReference>
<evidence type="ECO:0000313" key="5">
    <source>
        <dbReference type="Proteomes" id="UP000541444"/>
    </source>
</evidence>
<keyword evidence="1" id="KW-0285">Flavoprotein</keyword>
<keyword evidence="2" id="KW-0274">FAD</keyword>
<dbReference type="GO" id="GO:0016491">
    <property type="term" value="F:oxidoreductase activity"/>
    <property type="evidence" value="ECO:0007669"/>
    <property type="project" value="UniProtKB-KW"/>
</dbReference>
<evidence type="ECO:0000256" key="1">
    <source>
        <dbReference type="ARBA" id="ARBA00022630"/>
    </source>
</evidence>
<protein>
    <recommendedName>
        <fullName evidence="6">Flavin-containing monooxygenase</fullName>
    </recommendedName>
</protein>
<evidence type="ECO:0000313" key="4">
    <source>
        <dbReference type="EMBL" id="KAF6173710.1"/>
    </source>
</evidence>
<dbReference type="AlphaFoldDB" id="A0A7J7P2Z4"/>
<evidence type="ECO:0000256" key="2">
    <source>
        <dbReference type="ARBA" id="ARBA00022827"/>
    </source>
</evidence>
<reference evidence="4 5" key="1">
    <citation type="journal article" date="2020" name="IScience">
        <title>Genome Sequencing of the Endangered Kingdonia uniflora (Circaeasteraceae, Ranunculales) Reveals Potential Mechanisms of Evolutionary Specialization.</title>
        <authorList>
            <person name="Sun Y."/>
            <person name="Deng T."/>
            <person name="Zhang A."/>
            <person name="Moore M.J."/>
            <person name="Landis J.B."/>
            <person name="Lin N."/>
            <person name="Zhang H."/>
            <person name="Zhang X."/>
            <person name="Huang J."/>
            <person name="Zhang X."/>
            <person name="Sun H."/>
            <person name="Wang H."/>
        </authorList>
    </citation>
    <scope>NUCLEOTIDE SEQUENCE [LARGE SCALE GENOMIC DNA]</scope>
    <source>
        <strain evidence="4">TB1705</strain>
        <tissue evidence="4">Leaf</tissue>
    </source>
</reference>
<keyword evidence="5" id="KW-1185">Reference proteome</keyword>
<dbReference type="Pfam" id="PF13450">
    <property type="entry name" value="NAD_binding_8"/>
    <property type="match status" value="1"/>
</dbReference>
<feature type="non-terminal residue" evidence="4">
    <location>
        <position position="1"/>
    </location>
</feature>
<dbReference type="OrthoDB" id="66881at2759"/>
<keyword evidence="3" id="KW-0560">Oxidoreductase</keyword>
<gene>
    <name evidence="4" type="ORF">GIB67_021806</name>
</gene>
<accession>A0A7J7P2Z4</accession>
<dbReference type="PANTHER" id="PTHR23023">
    <property type="entry name" value="DIMETHYLANILINE MONOOXYGENASE"/>
    <property type="match status" value="1"/>
</dbReference>
<sequence length="172" mass="19569">LTVAVIEAGMVGLVSVRDLQREGHRVVVFEKRTQLGGIWDYDPLVEIDPLGLDPGREIVHIMGFLDYPFPSSRNRDSSMYPKHKEVSTHKPNLCTIDALNISMLSHVRVQVKIGRLSNFFVYCNRILNVQGIERWPGEQIHSHNYRIPKPFRNKVGEILCCISPFSCLSNLA</sequence>
<dbReference type="EMBL" id="JACGCM010000331">
    <property type="protein sequence ID" value="KAF6173710.1"/>
    <property type="molecule type" value="Genomic_DNA"/>
</dbReference>